<proteinExistence type="predicted"/>
<gene>
    <name evidence="1" type="ORF">GCM10007884_44200</name>
    <name evidence="2" type="ORF">GGR33_000243</name>
</gene>
<comment type="caution">
    <text evidence="2">The sequence shown here is derived from an EMBL/GenBank/DDBJ whole genome shotgun (WGS) entry which is preliminary data.</text>
</comment>
<accession>A0A7W6ADL7</accession>
<reference evidence="1" key="1">
    <citation type="journal article" date="2014" name="Int. J. Syst. Evol. Microbiol.">
        <title>Complete genome of a new Firmicutes species belonging to the dominant human colonic microbiota ('Ruminococcus bicirculans') reveals two chromosomes and a selective capacity to utilize plant glucans.</title>
        <authorList>
            <consortium name="NISC Comparative Sequencing Program"/>
            <person name="Wegmann U."/>
            <person name="Louis P."/>
            <person name="Goesmann A."/>
            <person name="Henrissat B."/>
            <person name="Duncan S.H."/>
            <person name="Flint H.J."/>
        </authorList>
    </citation>
    <scope>NUCLEOTIDE SEQUENCE</scope>
    <source>
        <strain evidence="1">NBRC 107710</strain>
    </source>
</reference>
<organism evidence="2 3">
    <name type="scientific">Methylobacterium brachythecii</name>
    <dbReference type="NCBI Taxonomy" id="1176177"/>
    <lineage>
        <taxon>Bacteria</taxon>
        <taxon>Pseudomonadati</taxon>
        <taxon>Pseudomonadota</taxon>
        <taxon>Alphaproteobacteria</taxon>
        <taxon>Hyphomicrobiales</taxon>
        <taxon>Methylobacteriaceae</taxon>
        <taxon>Methylobacterium</taxon>
    </lineage>
</organism>
<dbReference type="EMBL" id="JACIDN010000001">
    <property type="protein sequence ID" value="MBB3900763.1"/>
    <property type="molecule type" value="Genomic_DNA"/>
</dbReference>
<reference evidence="1" key="4">
    <citation type="submission" date="2023-01" db="EMBL/GenBank/DDBJ databases">
        <title>Draft genome sequence of Methylobacterium brachythecii strain NBRC 107710.</title>
        <authorList>
            <person name="Sun Q."/>
            <person name="Mori K."/>
        </authorList>
    </citation>
    <scope>NUCLEOTIDE SEQUENCE</scope>
    <source>
        <strain evidence="1">NBRC 107710</strain>
    </source>
</reference>
<reference evidence="4" key="2">
    <citation type="journal article" date="2019" name="Int. J. Syst. Evol. Microbiol.">
        <title>The Global Catalogue of Microorganisms (GCM) 10K type strain sequencing project: providing services to taxonomists for standard genome sequencing and annotation.</title>
        <authorList>
            <consortium name="The Broad Institute Genomics Platform"/>
            <consortium name="The Broad Institute Genome Sequencing Center for Infectious Disease"/>
            <person name="Wu L."/>
            <person name="Ma J."/>
        </authorList>
    </citation>
    <scope>NUCLEOTIDE SEQUENCE [LARGE SCALE GENOMIC DNA]</scope>
    <source>
        <strain evidence="4">NBRC 107710</strain>
    </source>
</reference>
<dbReference type="RefSeq" id="WP_183501560.1">
    <property type="nucleotide sequence ID" value="NZ_BSPG01000041.1"/>
</dbReference>
<dbReference type="Proteomes" id="UP001156881">
    <property type="component" value="Unassembled WGS sequence"/>
</dbReference>
<evidence type="ECO:0000313" key="2">
    <source>
        <dbReference type="EMBL" id="MBB3900763.1"/>
    </source>
</evidence>
<protein>
    <submittedName>
        <fullName evidence="2">Uncharacterized protein</fullName>
    </submittedName>
</protein>
<dbReference type="Proteomes" id="UP000517759">
    <property type="component" value="Unassembled WGS sequence"/>
</dbReference>
<keyword evidence="4" id="KW-1185">Reference proteome</keyword>
<evidence type="ECO:0000313" key="4">
    <source>
        <dbReference type="Proteomes" id="UP001156881"/>
    </source>
</evidence>
<reference evidence="2 3" key="3">
    <citation type="submission" date="2020-08" db="EMBL/GenBank/DDBJ databases">
        <title>Genomic Encyclopedia of Type Strains, Phase IV (KMG-IV): sequencing the most valuable type-strain genomes for metagenomic binning, comparative biology and taxonomic classification.</title>
        <authorList>
            <person name="Goeker M."/>
        </authorList>
    </citation>
    <scope>NUCLEOTIDE SEQUENCE [LARGE SCALE GENOMIC DNA]</scope>
    <source>
        <strain evidence="2 3">DSM 24105</strain>
    </source>
</reference>
<name>A0A7W6ADL7_9HYPH</name>
<evidence type="ECO:0000313" key="3">
    <source>
        <dbReference type="Proteomes" id="UP000517759"/>
    </source>
</evidence>
<sequence length="76" mass="8293">MARIFVRSRGLDSLRGRTRARGAAATTRLYAARSTFDLSVQALRKAALDHVDLQDLASIALRANLIRLAERLGADA</sequence>
<dbReference type="AlphaFoldDB" id="A0A7W6ADL7"/>
<dbReference type="EMBL" id="BSPG01000041">
    <property type="protein sequence ID" value="GLS46426.1"/>
    <property type="molecule type" value="Genomic_DNA"/>
</dbReference>
<evidence type="ECO:0000313" key="1">
    <source>
        <dbReference type="EMBL" id="GLS46426.1"/>
    </source>
</evidence>